<reference evidence="1 2" key="2">
    <citation type="journal article" date="2017" name="Genome Biol.">
        <title>New reference genome sequences of hot pepper reveal the massive evolution of plant disease-resistance genes by retroduplication.</title>
        <authorList>
            <person name="Kim S."/>
            <person name="Park J."/>
            <person name="Yeom S.I."/>
            <person name="Kim Y.M."/>
            <person name="Seo E."/>
            <person name="Kim K.T."/>
            <person name="Kim M.S."/>
            <person name="Lee J.M."/>
            <person name="Cheong K."/>
            <person name="Shin H.S."/>
            <person name="Kim S.B."/>
            <person name="Han K."/>
            <person name="Lee J."/>
            <person name="Park M."/>
            <person name="Lee H.A."/>
            <person name="Lee H.Y."/>
            <person name="Lee Y."/>
            <person name="Oh S."/>
            <person name="Lee J.H."/>
            <person name="Choi E."/>
            <person name="Choi E."/>
            <person name="Lee S.E."/>
            <person name="Jeon J."/>
            <person name="Kim H."/>
            <person name="Choi G."/>
            <person name="Song H."/>
            <person name="Lee J."/>
            <person name="Lee S.C."/>
            <person name="Kwon J.K."/>
            <person name="Lee H.Y."/>
            <person name="Koo N."/>
            <person name="Hong Y."/>
            <person name="Kim R.W."/>
            <person name="Kang W.H."/>
            <person name="Huh J.H."/>
            <person name="Kang B.C."/>
            <person name="Yang T.J."/>
            <person name="Lee Y.H."/>
            <person name="Bennetzen J.L."/>
            <person name="Choi D."/>
        </authorList>
    </citation>
    <scope>NUCLEOTIDE SEQUENCE [LARGE SCALE GENOMIC DNA]</scope>
    <source>
        <strain evidence="2">cv. CM334</strain>
    </source>
</reference>
<keyword evidence="2" id="KW-1185">Reference proteome</keyword>
<comment type="caution">
    <text evidence="1">The sequence shown here is derived from an EMBL/GenBank/DDBJ whole genome shotgun (WGS) entry which is preliminary data.</text>
</comment>
<reference evidence="1 2" key="1">
    <citation type="journal article" date="2014" name="Nat. Genet.">
        <title>Genome sequence of the hot pepper provides insights into the evolution of pungency in Capsicum species.</title>
        <authorList>
            <person name="Kim S."/>
            <person name="Park M."/>
            <person name="Yeom S.I."/>
            <person name="Kim Y.M."/>
            <person name="Lee J.M."/>
            <person name="Lee H.A."/>
            <person name="Seo E."/>
            <person name="Choi J."/>
            <person name="Cheong K."/>
            <person name="Kim K.T."/>
            <person name="Jung K."/>
            <person name="Lee G.W."/>
            <person name="Oh S.K."/>
            <person name="Bae C."/>
            <person name="Kim S.B."/>
            <person name="Lee H.Y."/>
            <person name="Kim S.Y."/>
            <person name="Kim M.S."/>
            <person name="Kang B.C."/>
            <person name="Jo Y.D."/>
            <person name="Yang H.B."/>
            <person name="Jeong H.J."/>
            <person name="Kang W.H."/>
            <person name="Kwon J.K."/>
            <person name="Shin C."/>
            <person name="Lim J.Y."/>
            <person name="Park J.H."/>
            <person name="Huh J.H."/>
            <person name="Kim J.S."/>
            <person name="Kim B.D."/>
            <person name="Cohen O."/>
            <person name="Paran I."/>
            <person name="Suh M.C."/>
            <person name="Lee S.B."/>
            <person name="Kim Y.K."/>
            <person name="Shin Y."/>
            <person name="Noh S.J."/>
            <person name="Park J."/>
            <person name="Seo Y.S."/>
            <person name="Kwon S.Y."/>
            <person name="Kim H.A."/>
            <person name="Park J.M."/>
            <person name="Kim H.J."/>
            <person name="Choi S.B."/>
            <person name="Bosland P.W."/>
            <person name="Reeves G."/>
            <person name="Jo S.H."/>
            <person name="Lee B.W."/>
            <person name="Cho H.T."/>
            <person name="Choi H.S."/>
            <person name="Lee M.S."/>
            <person name="Yu Y."/>
            <person name="Do Choi Y."/>
            <person name="Park B.S."/>
            <person name="van Deynze A."/>
            <person name="Ashrafi H."/>
            <person name="Hill T."/>
            <person name="Kim W.T."/>
            <person name="Pai H.S."/>
            <person name="Ahn H.K."/>
            <person name="Yeam I."/>
            <person name="Giovannoni J.J."/>
            <person name="Rose J.K."/>
            <person name="Sorensen I."/>
            <person name="Lee S.J."/>
            <person name="Kim R.W."/>
            <person name="Choi I.Y."/>
            <person name="Choi B.S."/>
            <person name="Lim J.S."/>
            <person name="Lee Y.H."/>
            <person name="Choi D."/>
        </authorList>
    </citation>
    <scope>NUCLEOTIDE SEQUENCE [LARGE SCALE GENOMIC DNA]</scope>
    <source>
        <strain evidence="2">cv. CM334</strain>
    </source>
</reference>
<evidence type="ECO:0000313" key="1">
    <source>
        <dbReference type="EMBL" id="PHT88755.1"/>
    </source>
</evidence>
<dbReference type="EMBL" id="AYRZ02000003">
    <property type="protein sequence ID" value="PHT88755.1"/>
    <property type="molecule type" value="Genomic_DNA"/>
</dbReference>
<dbReference type="Gramene" id="PHT88755">
    <property type="protein sequence ID" value="PHT88755"/>
    <property type="gene ID" value="T459_10861"/>
</dbReference>
<proteinExistence type="predicted"/>
<accession>A0A2G3A3F2</accession>
<organism evidence="1 2">
    <name type="scientific">Capsicum annuum</name>
    <name type="common">Capsicum pepper</name>
    <dbReference type="NCBI Taxonomy" id="4072"/>
    <lineage>
        <taxon>Eukaryota</taxon>
        <taxon>Viridiplantae</taxon>
        <taxon>Streptophyta</taxon>
        <taxon>Embryophyta</taxon>
        <taxon>Tracheophyta</taxon>
        <taxon>Spermatophyta</taxon>
        <taxon>Magnoliopsida</taxon>
        <taxon>eudicotyledons</taxon>
        <taxon>Gunneridae</taxon>
        <taxon>Pentapetalae</taxon>
        <taxon>asterids</taxon>
        <taxon>lamiids</taxon>
        <taxon>Solanales</taxon>
        <taxon>Solanaceae</taxon>
        <taxon>Solanoideae</taxon>
        <taxon>Capsiceae</taxon>
        <taxon>Capsicum</taxon>
    </lineage>
</organism>
<evidence type="ECO:0000313" key="2">
    <source>
        <dbReference type="Proteomes" id="UP000222542"/>
    </source>
</evidence>
<protein>
    <submittedName>
        <fullName evidence="1">Uncharacterized protein</fullName>
    </submittedName>
</protein>
<dbReference type="AlphaFoldDB" id="A0A2G3A3F2"/>
<sequence>MGDHLTVAAKRQTRLALIEDEKFFGDREDTTKFVQREAEDGSSKVFQNLCFRLFQVKSEMKLPIPTSRNKSIFDAVGRVSSKPVFQVSQSLKRKYHIIRERRIHYAKEQKNKPVQD</sequence>
<name>A0A2G3A3F2_CAPAN</name>
<dbReference type="Proteomes" id="UP000222542">
    <property type="component" value="Unassembled WGS sequence"/>
</dbReference>
<gene>
    <name evidence="1" type="ORF">T459_10861</name>
</gene>